<protein>
    <recommendedName>
        <fullName evidence="3">Peptidase S9 prolyl oligopeptidase catalytic domain-containing protein</fullName>
    </recommendedName>
</protein>
<dbReference type="STRING" id="1424334.W822_04185"/>
<dbReference type="eggNOG" id="COG1073">
    <property type="taxonomic scope" value="Bacteria"/>
</dbReference>
<organism evidence="1 2">
    <name type="scientific">Advenella kashmirensis W13003</name>
    <dbReference type="NCBI Taxonomy" id="1424334"/>
    <lineage>
        <taxon>Bacteria</taxon>
        <taxon>Pseudomonadati</taxon>
        <taxon>Pseudomonadota</taxon>
        <taxon>Betaproteobacteria</taxon>
        <taxon>Burkholderiales</taxon>
        <taxon>Alcaligenaceae</taxon>
    </lineage>
</organism>
<dbReference type="OrthoDB" id="7335480at2"/>
<dbReference type="AlphaFoldDB" id="V8QXT3"/>
<dbReference type="Proteomes" id="UP000018733">
    <property type="component" value="Unassembled WGS sequence"/>
</dbReference>
<dbReference type="Gene3D" id="3.40.50.1820">
    <property type="entry name" value="alpha/beta hydrolase"/>
    <property type="match status" value="1"/>
</dbReference>
<reference evidence="1 2" key="1">
    <citation type="journal article" date="2014" name="Genome Announc.">
        <title>Draft Genome Sequence of Advenella kashmirensis Strain W13003, a Polycyclic Aromatic Hydrocarbon-Degrading Bacterium.</title>
        <authorList>
            <person name="Wang X."/>
            <person name="Jin D."/>
            <person name="Zhou L."/>
            <person name="Wu L."/>
            <person name="An W."/>
            <person name="Zhao L."/>
        </authorList>
    </citation>
    <scope>NUCLEOTIDE SEQUENCE [LARGE SCALE GENOMIC DNA]</scope>
    <source>
        <strain evidence="1 2">W13003</strain>
    </source>
</reference>
<keyword evidence="2" id="KW-1185">Reference proteome</keyword>
<comment type="caution">
    <text evidence="1">The sequence shown here is derived from an EMBL/GenBank/DDBJ whole genome shotgun (WGS) entry which is preliminary data.</text>
</comment>
<evidence type="ECO:0008006" key="3">
    <source>
        <dbReference type="Google" id="ProtNLM"/>
    </source>
</evidence>
<dbReference type="HOGENOM" id="CLU_775387_0_0_4"/>
<dbReference type="EMBL" id="AYXT01000001">
    <property type="protein sequence ID" value="ETF04721.1"/>
    <property type="molecule type" value="Genomic_DNA"/>
</dbReference>
<evidence type="ECO:0000313" key="2">
    <source>
        <dbReference type="Proteomes" id="UP000018733"/>
    </source>
</evidence>
<name>V8QXT3_9BURK</name>
<gene>
    <name evidence="1" type="ORF">W822_04185</name>
</gene>
<sequence>MRKKKSTVVLINVIDNALRCELKSDSLDLGDAEFAYYIFRNGTRIFRSRYSANSIFEFDTQGVPGYYRVLGFLRKPGSEIKTVKSSPVHFKPYELDCHSSDDFEDQHVAYMLKGKQWYFPALYYPSSNDTLYVMMPAAIDRANRVLPAFNRWTWAREGIFPGHVLCIADPTLELHNKLQLGWFLGHKSSSAISDLAELITNFAKRKSIPKIVIYGSSAGGFASLALASDIKGSVAIAINAQTDILAYSMRKEVALIRKACFDDMPEREIRSSFGDRVDMSLKWKAIRESSMIIVQNKLDRHHFSKHFMPLWNALGGEVTNGLSHSGQHTAWLYSDPAGHVPETKEMARQLVAIAENAFKKTSS</sequence>
<dbReference type="PATRIC" id="fig|1424334.3.peg.841"/>
<dbReference type="SUPFAM" id="SSF53474">
    <property type="entry name" value="alpha/beta-Hydrolases"/>
    <property type="match status" value="1"/>
</dbReference>
<accession>V8QXT3</accession>
<evidence type="ECO:0000313" key="1">
    <source>
        <dbReference type="EMBL" id="ETF04721.1"/>
    </source>
</evidence>
<proteinExistence type="predicted"/>
<dbReference type="InterPro" id="IPR029058">
    <property type="entry name" value="AB_hydrolase_fold"/>
</dbReference>
<dbReference type="RefSeq" id="WP_024003903.1">
    <property type="nucleotide sequence ID" value="NZ_KI650979.1"/>
</dbReference>